<gene>
    <name evidence="7" type="ORF">PNOK_0647000</name>
</gene>
<name>A0A286UEQ9_9AGAM</name>
<dbReference type="Proteomes" id="UP000217199">
    <property type="component" value="Unassembled WGS sequence"/>
</dbReference>
<evidence type="ECO:0000256" key="2">
    <source>
        <dbReference type="ARBA" id="ARBA00023002"/>
    </source>
</evidence>
<dbReference type="SUPFAM" id="SSF51430">
    <property type="entry name" value="NAD(P)-linked oxidoreductase"/>
    <property type="match status" value="1"/>
</dbReference>
<dbReference type="PROSITE" id="PS00062">
    <property type="entry name" value="ALDOKETO_REDUCTASE_2"/>
    <property type="match status" value="1"/>
</dbReference>
<dbReference type="CDD" id="cd19071">
    <property type="entry name" value="AKR_AKR1-5-like"/>
    <property type="match status" value="1"/>
</dbReference>
<reference evidence="7 8" key="1">
    <citation type="journal article" date="2017" name="Mol. Ecol.">
        <title>Comparative and population genomic landscape of Phellinus noxius: A hypervariable fungus causing root rot in trees.</title>
        <authorList>
            <person name="Chung C.L."/>
            <person name="Lee T.J."/>
            <person name="Akiba M."/>
            <person name="Lee H.H."/>
            <person name="Kuo T.H."/>
            <person name="Liu D."/>
            <person name="Ke H.M."/>
            <person name="Yokoi T."/>
            <person name="Roa M.B."/>
            <person name="Lu M.J."/>
            <person name="Chang Y.Y."/>
            <person name="Ann P.J."/>
            <person name="Tsai J.N."/>
            <person name="Chen C.Y."/>
            <person name="Tzean S.S."/>
            <person name="Ota Y."/>
            <person name="Hattori T."/>
            <person name="Sahashi N."/>
            <person name="Liou R.F."/>
            <person name="Kikuchi T."/>
            <person name="Tsai I.J."/>
        </authorList>
    </citation>
    <scope>NUCLEOTIDE SEQUENCE [LARGE SCALE GENOMIC DNA]</scope>
    <source>
        <strain evidence="7 8">FFPRI411160</strain>
    </source>
</reference>
<dbReference type="PANTHER" id="PTHR43827:SF13">
    <property type="entry name" value="ALDO_KETO REDUCTASE FAMILY PROTEIN"/>
    <property type="match status" value="1"/>
</dbReference>
<keyword evidence="2" id="KW-0560">Oxidoreductase</keyword>
<dbReference type="Pfam" id="PF00248">
    <property type="entry name" value="Aldo_ket_red"/>
    <property type="match status" value="1"/>
</dbReference>
<evidence type="ECO:0000256" key="1">
    <source>
        <dbReference type="ARBA" id="ARBA00007905"/>
    </source>
</evidence>
<proteinExistence type="inferred from homology"/>
<comment type="similarity">
    <text evidence="1">Belongs to the aldo/keto reductase family.</text>
</comment>
<dbReference type="GO" id="GO:0016491">
    <property type="term" value="F:oxidoreductase activity"/>
    <property type="evidence" value="ECO:0007669"/>
    <property type="project" value="UniProtKB-KW"/>
</dbReference>
<evidence type="ECO:0000313" key="7">
    <source>
        <dbReference type="EMBL" id="PAV17984.1"/>
    </source>
</evidence>
<dbReference type="FunCoup" id="A0A286UEQ9">
    <property type="interactions" value="269"/>
</dbReference>
<dbReference type="PIRSF" id="PIRSF000097">
    <property type="entry name" value="AKR"/>
    <property type="match status" value="1"/>
</dbReference>
<organism evidence="7 8">
    <name type="scientific">Pyrrhoderma noxium</name>
    <dbReference type="NCBI Taxonomy" id="2282107"/>
    <lineage>
        <taxon>Eukaryota</taxon>
        <taxon>Fungi</taxon>
        <taxon>Dikarya</taxon>
        <taxon>Basidiomycota</taxon>
        <taxon>Agaricomycotina</taxon>
        <taxon>Agaricomycetes</taxon>
        <taxon>Hymenochaetales</taxon>
        <taxon>Hymenochaetaceae</taxon>
        <taxon>Pyrrhoderma</taxon>
    </lineage>
</organism>
<dbReference type="EMBL" id="NBII01000006">
    <property type="protein sequence ID" value="PAV17984.1"/>
    <property type="molecule type" value="Genomic_DNA"/>
</dbReference>
<dbReference type="PRINTS" id="PR00069">
    <property type="entry name" value="ALDKETRDTASE"/>
</dbReference>
<dbReference type="AlphaFoldDB" id="A0A286UEQ9"/>
<feature type="domain" description="NADP-dependent oxidoreductase" evidence="6">
    <location>
        <begin position="34"/>
        <end position="264"/>
    </location>
</feature>
<evidence type="ECO:0000313" key="8">
    <source>
        <dbReference type="Proteomes" id="UP000217199"/>
    </source>
</evidence>
<dbReference type="InterPro" id="IPR036812">
    <property type="entry name" value="NAD(P)_OxRdtase_dom_sf"/>
</dbReference>
<evidence type="ECO:0000256" key="3">
    <source>
        <dbReference type="PIRSR" id="PIRSR000097-1"/>
    </source>
</evidence>
<feature type="site" description="Lowers pKa of active site Tyr" evidence="5">
    <location>
        <position position="80"/>
    </location>
</feature>
<dbReference type="InterPro" id="IPR020471">
    <property type="entry name" value="AKR"/>
</dbReference>
<keyword evidence="8" id="KW-1185">Reference proteome</keyword>
<dbReference type="Gene3D" id="3.20.20.100">
    <property type="entry name" value="NADP-dependent oxidoreductase domain"/>
    <property type="match status" value="1"/>
</dbReference>
<dbReference type="InParanoid" id="A0A286UEQ9"/>
<evidence type="ECO:0000259" key="6">
    <source>
        <dbReference type="Pfam" id="PF00248"/>
    </source>
</evidence>
<comment type="caution">
    <text evidence="7">The sequence shown here is derived from an EMBL/GenBank/DDBJ whole genome shotgun (WGS) entry which is preliminary data.</text>
</comment>
<feature type="active site" description="Proton donor" evidence="3">
    <location>
        <position position="55"/>
    </location>
</feature>
<dbReference type="FunFam" id="3.20.20.100:FF:000015">
    <property type="entry name" value="Oxidoreductase, aldo/keto reductase family"/>
    <property type="match status" value="1"/>
</dbReference>
<accession>A0A286UEQ9</accession>
<dbReference type="InterPro" id="IPR018170">
    <property type="entry name" value="Aldo/ket_reductase_CS"/>
</dbReference>
<protein>
    <submittedName>
        <fullName evidence="7">Aldo keto reductase</fullName>
    </submittedName>
</protein>
<evidence type="ECO:0000256" key="5">
    <source>
        <dbReference type="PIRSR" id="PIRSR000097-3"/>
    </source>
</evidence>
<dbReference type="STRING" id="2282107.A0A286UEQ9"/>
<dbReference type="InterPro" id="IPR023210">
    <property type="entry name" value="NADP_OxRdtase_dom"/>
</dbReference>
<evidence type="ECO:0000256" key="4">
    <source>
        <dbReference type="PIRSR" id="PIRSR000097-2"/>
    </source>
</evidence>
<dbReference type="PANTHER" id="PTHR43827">
    <property type="entry name" value="2,5-DIKETO-D-GLUCONIC ACID REDUCTASE"/>
    <property type="match status" value="1"/>
</dbReference>
<feature type="binding site" evidence="4">
    <location>
        <position position="113"/>
    </location>
    <ligand>
        <name>substrate</name>
    </ligand>
</feature>
<dbReference type="OrthoDB" id="416253at2759"/>
<dbReference type="PROSITE" id="PS00798">
    <property type="entry name" value="ALDOKETO_REDUCTASE_1"/>
    <property type="match status" value="1"/>
</dbReference>
<sequence>MSSSGKLALQSKVKLSSGYEMPVLGLGVYQNHSCIPACAAALKHGYRHIDTAQMYKNEADVGVAVRESGIPREDVFITTKIIQNSHGYGTALNVVEESLTKLGVSYVDLYLIHSPLSGKEKRTEAYRALLEKRDAGKIRTVGVSNYGVKHLEEIREAGLETPAVNQIELHPFCQQKDIVAYCKQHNIIIQAYCPLIRGDFSSPVLQEVAKSSVKNPAQVLVRWSLQHGFVPLPKSGSPDRVVSNADVFDFELSEEEMAKLDALDKGKAGAISWNPVDAL</sequence>